<evidence type="ECO:0000313" key="3">
    <source>
        <dbReference type="EMBL" id="MBR0559160.1"/>
    </source>
</evidence>
<accession>A0ABS5E5H7</accession>
<sequence length="304" mass="33084">MRAPHAQTARATPQTDQHAHADDSAQTALEALLLAALNLAQSLDAGQHGRRRSGAGDNFWQFRPYHQGEPASAIDWRQSARSTTDNTFWVREREQDTPHHLALWCDPSASMTWRSQPHLPTKTERAHLCALALAGAALKGGERITPLTGNASGRSLSGHTALPQLATTLINTPALNALPDVTSAPPGAAVLVISDFLWDEAQLKQWCEEHAHYAGRLVFLCILDPAEQQPHEQGRIRFDGLEGGSVTLPAFESLGPRYQQAMSTHLTTLQHHAAALRAPFILHTTDENPLPALLTLHSALEGAR</sequence>
<evidence type="ECO:0000313" key="4">
    <source>
        <dbReference type="Proteomes" id="UP000677812"/>
    </source>
</evidence>
<organism evidence="3 4">
    <name type="scientific">Neokomagataea anthophila</name>
    <dbReference type="NCBI Taxonomy" id="2826925"/>
    <lineage>
        <taxon>Bacteria</taxon>
        <taxon>Pseudomonadati</taxon>
        <taxon>Pseudomonadota</taxon>
        <taxon>Alphaproteobacteria</taxon>
        <taxon>Acetobacterales</taxon>
        <taxon>Acetobacteraceae</taxon>
        <taxon>Neokomagataea</taxon>
    </lineage>
</organism>
<keyword evidence="4" id="KW-1185">Reference proteome</keyword>
<comment type="caution">
    <text evidence="3">The sequence shown here is derived from an EMBL/GenBank/DDBJ whole genome shotgun (WGS) entry which is preliminary data.</text>
</comment>
<dbReference type="PANTHER" id="PTHR33608">
    <property type="entry name" value="BLL2464 PROTEIN"/>
    <property type="match status" value="1"/>
</dbReference>
<dbReference type="Pfam" id="PF01882">
    <property type="entry name" value="DUF58"/>
    <property type="match status" value="1"/>
</dbReference>
<feature type="domain" description="DUF58" evidence="2">
    <location>
        <begin position="62"/>
        <end position="248"/>
    </location>
</feature>
<gene>
    <name evidence="3" type="ORF">KB213_03695</name>
</gene>
<dbReference type="Proteomes" id="UP000677812">
    <property type="component" value="Unassembled WGS sequence"/>
</dbReference>
<protein>
    <submittedName>
        <fullName evidence="3">DUF58 domain-containing protein</fullName>
    </submittedName>
</protein>
<proteinExistence type="predicted"/>
<dbReference type="EMBL" id="JAGRQH010000002">
    <property type="protein sequence ID" value="MBR0559160.1"/>
    <property type="molecule type" value="Genomic_DNA"/>
</dbReference>
<reference evidence="3 4" key="1">
    <citation type="submission" date="2021-04" db="EMBL/GenBank/DDBJ databases">
        <title>The complete genome sequence of Neokomagataea sp. TBRC 2177.</title>
        <authorList>
            <person name="Charoenyingcharoen P."/>
            <person name="Yukphan P."/>
        </authorList>
    </citation>
    <scope>NUCLEOTIDE SEQUENCE [LARGE SCALE GENOMIC DNA]</scope>
    <source>
        <strain evidence="3 4">TBRC 2177</strain>
    </source>
</reference>
<dbReference type="PANTHER" id="PTHR33608:SF6">
    <property type="entry name" value="BLL2464 PROTEIN"/>
    <property type="match status" value="1"/>
</dbReference>
<evidence type="ECO:0000259" key="2">
    <source>
        <dbReference type="Pfam" id="PF01882"/>
    </source>
</evidence>
<feature type="region of interest" description="Disordered" evidence="1">
    <location>
        <begin position="1"/>
        <end position="24"/>
    </location>
</feature>
<evidence type="ECO:0000256" key="1">
    <source>
        <dbReference type="SAM" id="MobiDB-lite"/>
    </source>
</evidence>
<dbReference type="InterPro" id="IPR002881">
    <property type="entry name" value="DUF58"/>
</dbReference>
<name>A0ABS5E5H7_9PROT</name>